<comment type="similarity">
    <text evidence="1">Belongs to the Nudix hydrolase family.</text>
</comment>
<dbReference type="SUPFAM" id="SSF55811">
    <property type="entry name" value="Nudix"/>
    <property type="match status" value="1"/>
</dbReference>
<dbReference type="PANTHER" id="PTHR43736:SF1">
    <property type="entry name" value="DIHYDRONEOPTERIN TRIPHOSPHATE DIPHOSPHATASE"/>
    <property type="match status" value="1"/>
</dbReference>
<organism evidence="3">
    <name type="scientific">uncultured actinobacterium HF0070_17F14</name>
    <dbReference type="NCBI Taxonomy" id="711000"/>
    <lineage>
        <taxon>Bacteria</taxon>
        <taxon>Bacillati</taxon>
        <taxon>Actinomycetota</taxon>
        <taxon>Actinomycetes</taxon>
        <taxon>environmental samples</taxon>
    </lineage>
</organism>
<protein>
    <submittedName>
        <fullName evidence="3">NTP pyrophosphohydrolases including oxidative damage repair enzymes</fullName>
    </submittedName>
</protein>
<sequence>MSRWLCADAPELVEHDDLNRVWAAIEPIDDPALAGERRRMRELLDTRPEPLERHERPGHFTGSALVVHADLERTLVLFHTKLQIWVQPGGHADGDANLAGVALREAAEETGIEDLKVWPVPVDLDIHEVDPPKEDPHLHYDVRFVVQAPADAVVDANHESQEQRWVRPEELTALGADAGLQRLVVAGIRVARANA</sequence>
<dbReference type="InterPro" id="IPR015797">
    <property type="entry name" value="NUDIX_hydrolase-like_dom_sf"/>
</dbReference>
<accession>E0XSD2</accession>
<dbReference type="PANTHER" id="PTHR43736">
    <property type="entry name" value="ADP-RIBOSE PYROPHOSPHATASE"/>
    <property type="match status" value="1"/>
</dbReference>
<dbReference type="EMBL" id="GU474860">
    <property type="protein sequence ID" value="ADI17323.1"/>
    <property type="molecule type" value="Genomic_DNA"/>
</dbReference>
<dbReference type="GO" id="GO:0016787">
    <property type="term" value="F:hydrolase activity"/>
    <property type="evidence" value="ECO:0007669"/>
    <property type="project" value="UniProtKB-KW"/>
</dbReference>
<dbReference type="AlphaFoldDB" id="E0XSD2"/>
<evidence type="ECO:0000313" key="3">
    <source>
        <dbReference type="EMBL" id="ADI17323.1"/>
    </source>
</evidence>
<proteinExistence type="inferred from homology"/>
<reference evidence="3" key="1">
    <citation type="journal article" date="2011" name="Environ. Microbiol.">
        <title>Time-series analyses of Monterey Bay coastal microbial picoplankton using a 'genome proxy' microarray.</title>
        <authorList>
            <person name="Rich V.I."/>
            <person name="Pham V.D."/>
            <person name="Eppley J."/>
            <person name="Shi Y."/>
            <person name="DeLong E.F."/>
        </authorList>
    </citation>
    <scope>NUCLEOTIDE SEQUENCE</scope>
</reference>
<dbReference type="Gene3D" id="3.90.79.10">
    <property type="entry name" value="Nucleoside Triphosphate Pyrophosphohydrolase"/>
    <property type="match status" value="1"/>
</dbReference>
<keyword evidence="3" id="KW-0378">Hydrolase</keyword>
<dbReference type="CDD" id="cd03674">
    <property type="entry name" value="NUDIX_Hydrolase"/>
    <property type="match status" value="1"/>
</dbReference>
<dbReference type="Pfam" id="PF00293">
    <property type="entry name" value="NUDIX"/>
    <property type="match status" value="1"/>
</dbReference>
<feature type="domain" description="Nudix hydrolase" evidence="2">
    <location>
        <begin position="18"/>
        <end position="189"/>
    </location>
</feature>
<evidence type="ECO:0000256" key="1">
    <source>
        <dbReference type="ARBA" id="ARBA00005582"/>
    </source>
</evidence>
<dbReference type="PROSITE" id="PS51462">
    <property type="entry name" value="NUDIX"/>
    <property type="match status" value="1"/>
</dbReference>
<dbReference type="InterPro" id="IPR000086">
    <property type="entry name" value="NUDIX_hydrolase_dom"/>
</dbReference>
<evidence type="ECO:0000259" key="2">
    <source>
        <dbReference type="PROSITE" id="PS51462"/>
    </source>
</evidence>
<name>E0XSD2_9ACTN</name>